<evidence type="ECO:0000313" key="7">
    <source>
        <dbReference type="Proteomes" id="UP000076722"/>
    </source>
</evidence>
<dbReference type="InterPro" id="IPR051218">
    <property type="entry name" value="Sec_MonoDiacylglyc_Lipase"/>
</dbReference>
<name>A0A164YUQ0_9AGAM</name>
<keyword evidence="1" id="KW-1015">Disulfide bond</keyword>
<evidence type="ECO:0000256" key="3">
    <source>
        <dbReference type="ARBA" id="ARBA00047591"/>
    </source>
</evidence>
<comment type="catalytic activity">
    <reaction evidence="4">
        <text>a monoacylglycerol + H2O = glycerol + a fatty acid + H(+)</text>
        <dbReference type="Rhea" id="RHEA:15245"/>
        <dbReference type="ChEBI" id="CHEBI:15377"/>
        <dbReference type="ChEBI" id="CHEBI:15378"/>
        <dbReference type="ChEBI" id="CHEBI:17408"/>
        <dbReference type="ChEBI" id="CHEBI:17754"/>
        <dbReference type="ChEBI" id="CHEBI:28868"/>
    </reaction>
</comment>
<comment type="catalytic activity">
    <reaction evidence="3">
        <text>a diacylglycerol + H2O = a monoacylglycerol + a fatty acid + H(+)</text>
        <dbReference type="Rhea" id="RHEA:32731"/>
        <dbReference type="ChEBI" id="CHEBI:15377"/>
        <dbReference type="ChEBI" id="CHEBI:15378"/>
        <dbReference type="ChEBI" id="CHEBI:17408"/>
        <dbReference type="ChEBI" id="CHEBI:18035"/>
        <dbReference type="ChEBI" id="CHEBI:28868"/>
    </reaction>
</comment>
<dbReference type="Pfam" id="PF01764">
    <property type="entry name" value="Lipase_3"/>
    <property type="match status" value="1"/>
</dbReference>
<evidence type="ECO:0000259" key="5">
    <source>
        <dbReference type="Pfam" id="PF01764"/>
    </source>
</evidence>
<dbReference type="InterPro" id="IPR002921">
    <property type="entry name" value="Fungal_lipase-type"/>
</dbReference>
<organism evidence="6 7">
    <name type="scientific">Sistotremastrum niveocremeum HHB9708</name>
    <dbReference type="NCBI Taxonomy" id="1314777"/>
    <lineage>
        <taxon>Eukaryota</taxon>
        <taxon>Fungi</taxon>
        <taxon>Dikarya</taxon>
        <taxon>Basidiomycota</taxon>
        <taxon>Agaricomycotina</taxon>
        <taxon>Agaricomycetes</taxon>
        <taxon>Sistotremastrales</taxon>
        <taxon>Sistotremastraceae</taxon>
        <taxon>Sertulicium</taxon>
        <taxon>Sertulicium niveocremeum</taxon>
    </lineage>
</organism>
<keyword evidence="7" id="KW-1185">Reference proteome</keyword>
<reference evidence="6 7" key="1">
    <citation type="journal article" date="2016" name="Mol. Biol. Evol.">
        <title>Comparative Genomics of Early-Diverging Mushroom-Forming Fungi Provides Insights into the Origins of Lignocellulose Decay Capabilities.</title>
        <authorList>
            <person name="Nagy L.G."/>
            <person name="Riley R."/>
            <person name="Tritt A."/>
            <person name="Adam C."/>
            <person name="Daum C."/>
            <person name="Floudas D."/>
            <person name="Sun H."/>
            <person name="Yadav J.S."/>
            <person name="Pangilinan J."/>
            <person name="Larsson K.H."/>
            <person name="Matsuura K."/>
            <person name="Barry K."/>
            <person name="Labutti K."/>
            <person name="Kuo R."/>
            <person name="Ohm R.A."/>
            <person name="Bhattacharya S.S."/>
            <person name="Shirouzu T."/>
            <person name="Yoshinaga Y."/>
            <person name="Martin F.M."/>
            <person name="Grigoriev I.V."/>
            <person name="Hibbett D.S."/>
        </authorList>
    </citation>
    <scope>NUCLEOTIDE SEQUENCE [LARGE SCALE GENOMIC DNA]</scope>
    <source>
        <strain evidence="6 7">HHB9708</strain>
    </source>
</reference>
<dbReference type="EMBL" id="KV419397">
    <property type="protein sequence ID" value="KZS97252.1"/>
    <property type="molecule type" value="Genomic_DNA"/>
</dbReference>
<evidence type="ECO:0000256" key="1">
    <source>
        <dbReference type="ARBA" id="ARBA00023157"/>
    </source>
</evidence>
<dbReference type="GO" id="GO:0006629">
    <property type="term" value="P:lipid metabolic process"/>
    <property type="evidence" value="ECO:0007669"/>
    <property type="project" value="InterPro"/>
</dbReference>
<dbReference type="InterPro" id="IPR029058">
    <property type="entry name" value="AB_hydrolase_fold"/>
</dbReference>
<feature type="domain" description="Fungal lipase-type" evidence="5">
    <location>
        <begin position="99"/>
        <end position="264"/>
    </location>
</feature>
<sequence length="401" mass="43846">MAPWDIFQQTYALSSLSNAVQEKKRLKELQKIAEQVIPAKIQNATNKGLQGWEVVWGPTLWKHPQSPWRDPFTAADHTWYIAHNPAAAFPDGTFDTYTIAIAGTASLYGWLLDFKVGQVVDFDAFAKSWSPKPTPPSSVNDAQNSYIALGTAEGVATLLKTKAPQSAKSPGTTIVEFLNSVPPQSRIIFTGHSLGGALSSTLTLTVQLSTKLSNIRAFPTAAPSPGNENFTRLFEAKNPPQAIGPKPWQTWNVNVAGSLDPVPQVWASDAQAHPKQNVTNIETFWGELSGALLNIVSGFVSGATARTKRSKINFVPLPVAFFYPEAPSTPKTWLEWLQTFGKQHIYAYQTEFGVDLKAAGIESWAFTGEGLSSEDAETQPYLELLDVILNQQEEDPDTTEA</sequence>
<proteinExistence type="inferred from homology"/>
<dbReference type="AlphaFoldDB" id="A0A164YUQ0"/>
<dbReference type="PANTHER" id="PTHR45856:SF24">
    <property type="entry name" value="FUNGAL LIPASE-LIKE DOMAIN-CONTAINING PROTEIN"/>
    <property type="match status" value="1"/>
</dbReference>
<evidence type="ECO:0000256" key="2">
    <source>
        <dbReference type="ARBA" id="ARBA00043996"/>
    </source>
</evidence>
<dbReference type="PANTHER" id="PTHR45856">
    <property type="entry name" value="ALPHA/BETA-HYDROLASES SUPERFAMILY PROTEIN"/>
    <property type="match status" value="1"/>
</dbReference>
<dbReference type="Gene3D" id="3.40.50.1820">
    <property type="entry name" value="alpha/beta hydrolase"/>
    <property type="match status" value="1"/>
</dbReference>
<dbReference type="SUPFAM" id="SSF53474">
    <property type="entry name" value="alpha/beta-Hydrolases"/>
    <property type="match status" value="1"/>
</dbReference>
<protein>
    <recommendedName>
        <fullName evidence="5">Fungal lipase-type domain-containing protein</fullName>
    </recommendedName>
</protein>
<evidence type="ECO:0000313" key="6">
    <source>
        <dbReference type="EMBL" id="KZS97252.1"/>
    </source>
</evidence>
<gene>
    <name evidence="6" type="ORF">SISNIDRAFT_493442</name>
</gene>
<accession>A0A164YUQ0</accession>
<dbReference type="Proteomes" id="UP000076722">
    <property type="component" value="Unassembled WGS sequence"/>
</dbReference>
<comment type="similarity">
    <text evidence="2">Belongs to the AB hydrolase superfamily. Lipase family. Class 3 subfamily.</text>
</comment>
<evidence type="ECO:0000256" key="4">
    <source>
        <dbReference type="ARBA" id="ARBA00048461"/>
    </source>
</evidence>